<sequence length="87" mass="9231">IPLNPSEQVASDRPWSDLRDVSELSTTATRSLANAPISSDSRTPIVEINGWVRNAAGQVELIAAAPSHQPLPYYVTCSAASLAADIE</sequence>
<accession>A0ABW6IG66</accession>
<evidence type="ECO:0000313" key="2">
    <source>
        <dbReference type="EMBL" id="MFE4107178.1"/>
    </source>
</evidence>
<keyword evidence="3" id="KW-1185">Reference proteome</keyword>
<protein>
    <submittedName>
        <fullName evidence="2">Uncharacterized protein</fullName>
    </submittedName>
</protein>
<feature type="non-terminal residue" evidence="2">
    <location>
        <position position="1"/>
    </location>
</feature>
<evidence type="ECO:0000256" key="1">
    <source>
        <dbReference type="SAM" id="MobiDB-lite"/>
    </source>
</evidence>
<comment type="caution">
    <text evidence="2">The sequence shown here is derived from an EMBL/GenBank/DDBJ whole genome shotgun (WGS) entry which is preliminary data.</text>
</comment>
<evidence type="ECO:0000313" key="3">
    <source>
        <dbReference type="Proteomes" id="UP001600165"/>
    </source>
</evidence>
<organism evidence="2 3">
    <name type="scientific">Almyronema epifaneia S1</name>
    <dbReference type="NCBI Taxonomy" id="2991925"/>
    <lineage>
        <taxon>Bacteria</taxon>
        <taxon>Bacillati</taxon>
        <taxon>Cyanobacteriota</taxon>
        <taxon>Cyanophyceae</taxon>
        <taxon>Nodosilineales</taxon>
        <taxon>Nodosilineaceae</taxon>
        <taxon>Almyronema</taxon>
        <taxon>Almyronema epifaneia</taxon>
    </lineage>
</organism>
<reference evidence="2 3" key="1">
    <citation type="submission" date="2024-10" db="EMBL/GenBank/DDBJ databases">
        <authorList>
            <person name="Ratan Roy A."/>
            <person name="Morales Sandoval P.H."/>
            <person name="De Los Santos Villalobos S."/>
            <person name="Chakraborty S."/>
            <person name="Mukherjee J."/>
        </authorList>
    </citation>
    <scope>NUCLEOTIDE SEQUENCE [LARGE SCALE GENOMIC DNA]</scope>
    <source>
        <strain evidence="2 3">S1</strain>
    </source>
</reference>
<proteinExistence type="predicted"/>
<dbReference type="RefSeq" id="WP_377965643.1">
    <property type="nucleotide sequence ID" value="NZ_JBHZOL010000080.1"/>
</dbReference>
<feature type="region of interest" description="Disordered" evidence="1">
    <location>
        <begin position="1"/>
        <end position="21"/>
    </location>
</feature>
<name>A0ABW6IG66_9CYAN</name>
<gene>
    <name evidence="2" type="ORF">ACFVKH_12855</name>
</gene>
<dbReference type="EMBL" id="JBHZOL010000080">
    <property type="protein sequence ID" value="MFE4107178.1"/>
    <property type="molecule type" value="Genomic_DNA"/>
</dbReference>
<dbReference type="Proteomes" id="UP001600165">
    <property type="component" value="Unassembled WGS sequence"/>
</dbReference>